<dbReference type="GO" id="GO:0006508">
    <property type="term" value="P:proteolysis"/>
    <property type="evidence" value="ECO:0007669"/>
    <property type="project" value="InterPro"/>
</dbReference>
<dbReference type="PROSITE" id="PS50106">
    <property type="entry name" value="PDZ"/>
    <property type="match status" value="1"/>
</dbReference>
<keyword evidence="4" id="KW-1185">Reference proteome</keyword>
<feature type="chain" id="PRO_5003628488" evidence="1">
    <location>
        <begin position="26"/>
        <end position="452"/>
    </location>
</feature>
<dbReference type="EMBL" id="AP012320">
    <property type="protein sequence ID" value="BAL96734.1"/>
    <property type="molecule type" value="Genomic_DNA"/>
</dbReference>
<organism evidence="3 4">
    <name type="scientific">Rubrivivax gelatinosus (strain NBRC 100245 / IL144)</name>
    <dbReference type="NCBI Taxonomy" id="983917"/>
    <lineage>
        <taxon>Bacteria</taxon>
        <taxon>Pseudomonadati</taxon>
        <taxon>Pseudomonadota</taxon>
        <taxon>Betaproteobacteria</taxon>
        <taxon>Burkholderiales</taxon>
        <taxon>Sphaerotilaceae</taxon>
        <taxon>Rubrivivax</taxon>
    </lineage>
</organism>
<proteinExistence type="predicted"/>
<name>I0HUP7_RUBGI</name>
<evidence type="ECO:0000259" key="2">
    <source>
        <dbReference type="PROSITE" id="PS50106"/>
    </source>
</evidence>
<sequence>MSHAARPLSSVLRRAALALLPAVLAACGGSGGSDDGGALDCSVRSRQVWLRDYMADWYFWYQLSPRPDPAGYTTVQSYFDALLYTGTSADFPADRWSYDDSTEDFNRFWGEGRTMGYGLSVAGLEVDGQPDRPLYVRAVEAGSDAAAQGVVRGDEIVSINGISAASLISDGSFSVLTANAVGDTLALVLRRDGATRNVSVKATEYALTPVPVTTTLTTTGGRKLGYVVVKDMISQVNTPLAQAFASFAAAGVNDVVLDLRYNGGGLVSVGTTVASYVAGAAKSGQTYARLLYNDRHQDQNESFKFQSPASAAGVSRVFVLVGPRTCSASEQVINGLRGVGIDVVAIGDTTCGKPVGFLPQDDGCGSVYSVVNFESVNARNEGRYFDGFAPTCAVAEDFTRALGGAGEPLLAAAATYADTGGCPASATARVQSLRRGGWHAPEPDERRGMIGR</sequence>
<dbReference type="GO" id="GO:0004175">
    <property type="term" value="F:endopeptidase activity"/>
    <property type="evidence" value="ECO:0007669"/>
    <property type="project" value="TreeGrafter"/>
</dbReference>
<dbReference type="PANTHER" id="PTHR32060">
    <property type="entry name" value="TAIL-SPECIFIC PROTEASE"/>
    <property type="match status" value="1"/>
</dbReference>
<dbReference type="eggNOG" id="COG0793">
    <property type="taxonomic scope" value="Bacteria"/>
</dbReference>
<dbReference type="InterPro" id="IPR029045">
    <property type="entry name" value="ClpP/crotonase-like_dom_sf"/>
</dbReference>
<dbReference type="STRING" id="983917.RGE_33950"/>
<protein>
    <submittedName>
        <fullName evidence="3">Peptidase S41 family protein</fullName>
    </submittedName>
</protein>
<dbReference type="Gene3D" id="3.90.226.10">
    <property type="entry name" value="2-enoyl-CoA Hydratase, Chain A, domain 1"/>
    <property type="match status" value="1"/>
</dbReference>
<dbReference type="Proteomes" id="UP000007883">
    <property type="component" value="Chromosome"/>
</dbReference>
<dbReference type="MEROPS" id="S41.012"/>
<dbReference type="AlphaFoldDB" id="I0HUP7"/>
<dbReference type="SUPFAM" id="SSF50156">
    <property type="entry name" value="PDZ domain-like"/>
    <property type="match status" value="1"/>
</dbReference>
<dbReference type="SUPFAM" id="SSF52096">
    <property type="entry name" value="ClpP/crotonase"/>
    <property type="match status" value="1"/>
</dbReference>
<dbReference type="InterPro" id="IPR041613">
    <property type="entry name" value="Pept_S41_N"/>
</dbReference>
<dbReference type="PROSITE" id="PS51257">
    <property type="entry name" value="PROKAR_LIPOPROTEIN"/>
    <property type="match status" value="1"/>
</dbReference>
<dbReference type="SMART" id="SM00228">
    <property type="entry name" value="PDZ"/>
    <property type="match status" value="1"/>
</dbReference>
<dbReference type="Pfam" id="PF03572">
    <property type="entry name" value="Peptidase_S41"/>
    <property type="match status" value="1"/>
</dbReference>
<dbReference type="PATRIC" id="fig|983917.3.peg.3320"/>
<keyword evidence="1" id="KW-0732">Signal</keyword>
<evidence type="ECO:0000313" key="3">
    <source>
        <dbReference type="EMBL" id="BAL96734.1"/>
    </source>
</evidence>
<dbReference type="InterPro" id="IPR005151">
    <property type="entry name" value="Tail-specific_protease"/>
</dbReference>
<dbReference type="Pfam" id="PF13180">
    <property type="entry name" value="PDZ_2"/>
    <property type="match status" value="1"/>
</dbReference>
<dbReference type="Gene3D" id="3.30.750.170">
    <property type="match status" value="1"/>
</dbReference>
<dbReference type="RefSeq" id="WP_014429594.1">
    <property type="nucleotide sequence ID" value="NC_017075.1"/>
</dbReference>
<dbReference type="GO" id="GO:0008236">
    <property type="term" value="F:serine-type peptidase activity"/>
    <property type="evidence" value="ECO:0007669"/>
    <property type="project" value="InterPro"/>
</dbReference>
<dbReference type="Pfam" id="PF18294">
    <property type="entry name" value="Pept_S41_N"/>
    <property type="match status" value="1"/>
</dbReference>
<dbReference type="InterPro" id="IPR001478">
    <property type="entry name" value="PDZ"/>
</dbReference>
<accession>I0HUP7</accession>
<dbReference type="InterPro" id="IPR036034">
    <property type="entry name" value="PDZ_sf"/>
</dbReference>
<dbReference type="HOGENOM" id="CLU_031949_2_0_4"/>
<feature type="signal peptide" evidence="1">
    <location>
        <begin position="1"/>
        <end position="25"/>
    </location>
</feature>
<feature type="domain" description="PDZ" evidence="2">
    <location>
        <begin position="111"/>
        <end position="167"/>
    </location>
</feature>
<reference evidence="3 4" key="1">
    <citation type="journal article" date="2012" name="J. Bacteriol.">
        <title>Complete genome sequence of phototrophic betaproteobacterium Rubrivivax gelatinosus IL144.</title>
        <authorList>
            <person name="Nagashima S."/>
            <person name="Kamimura A."/>
            <person name="Shimizu T."/>
            <person name="Nakamura-isaki S."/>
            <person name="Aono E."/>
            <person name="Sakamoto K."/>
            <person name="Ichikawa N."/>
            <person name="Nakazawa H."/>
            <person name="Sekine M."/>
            <person name="Yamazaki S."/>
            <person name="Fujita N."/>
            <person name="Shimada K."/>
            <person name="Hanada S."/>
            <person name="Nagashima K.V.P."/>
        </authorList>
    </citation>
    <scope>NUCLEOTIDE SEQUENCE [LARGE SCALE GENOMIC DNA]</scope>
    <source>
        <strain evidence="4">NBRC 100245 / IL144</strain>
    </source>
</reference>
<dbReference type="PANTHER" id="PTHR32060:SF22">
    <property type="entry name" value="CARBOXYL-TERMINAL-PROCESSING PEPTIDASE 3, CHLOROPLASTIC"/>
    <property type="match status" value="1"/>
</dbReference>
<dbReference type="Gene3D" id="2.30.42.10">
    <property type="match status" value="1"/>
</dbReference>
<dbReference type="KEGG" id="rge:RGE_33950"/>
<evidence type="ECO:0000313" key="4">
    <source>
        <dbReference type="Proteomes" id="UP000007883"/>
    </source>
</evidence>
<evidence type="ECO:0000256" key="1">
    <source>
        <dbReference type="SAM" id="SignalP"/>
    </source>
</evidence>
<dbReference type="CDD" id="cd07561">
    <property type="entry name" value="Peptidase_S41_CPP_like"/>
    <property type="match status" value="1"/>
</dbReference>
<gene>
    <name evidence="3" type="ordered locus">RGE_33950</name>
</gene>